<dbReference type="SFLD" id="SFLDS00029">
    <property type="entry name" value="Radical_SAM"/>
    <property type="match status" value="1"/>
</dbReference>
<dbReference type="GO" id="GO:0046872">
    <property type="term" value="F:metal ion binding"/>
    <property type="evidence" value="ECO:0007669"/>
    <property type="project" value="UniProtKB-KW"/>
</dbReference>
<evidence type="ECO:0000256" key="6">
    <source>
        <dbReference type="ARBA" id="ARBA00023014"/>
    </source>
</evidence>
<feature type="domain" description="Radical SAM core" evidence="7">
    <location>
        <begin position="13"/>
        <end position="233"/>
    </location>
</feature>
<dbReference type="Pfam" id="PF04055">
    <property type="entry name" value="Radical_SAM"/>
    <property type="match status" value="1"/>
</dbReference>
<keyword evidence="2" id="KW-0004">4Fe-4S</keyword>
<dbReference type="GO" id="GO:0051539">
    <property type="term" value="F:4 iron, 4 sulfur cluster binding"/>
    <property type="evidence" value="ECO:0007669"/>
    <property type="project" value="UniProtKB-KW"/>
</dbReference>
<dbReference type="Proteomes" id="UP000279422">
    <property type="component" value="Unassembled WGS sequence"/>
</dbReference>
<dbReference type="NCBIfam" id="TIGR02495">
    <property type="entry name" value="NrdG2"/>
    <property type="match status" value="1"/>
</dbReference>
<evidence type="ECO:0000256" key="3">
    <source>
        <dbReference type="ARBA" id="ARBA00022691"/>
    </source>
</evidence>
<dbReference type="InterPro" id="IPR006638">
    <property type="entry name" value="Elp3/MiaA/NifB-like_rSAM"/>
</dbReference>
<dbReference type="SMART" id="SM00729">
    <property type="entry name" value="Elp3"/>
    <property type="match status" value="1"/>
</dbReference>
<comment type="cofactor">
    <cofactor evidence="1">
        <name>[4Fe-4S] cluster</name>
        <dbReference type="ChEBI" id="CHEBI:49883"/>
    </cofactor>
</comment>
<keyword evidence="4" id="KW-0479">Metal-binding</keyword>
<dbReference type="SUPFAM" id="SSF102114">
    <property type="entry name" value="Radical SAM enzymes"/>
    <property type="match status" value="1"/>
</dbReference>
<reference evidence="8 9" key="1">
    <citation type="submission" date="2018-06" db="EMBL/GenBank/DDBJ databases">
        <title>Extensive metabolic versatility and redundancy in microbially diverse, dynamic hydrothermal sediments.</title>
        <authorList>
            <person name="Dombrowski N."/>
            <person name="Teske A."/>
            <person name="Baker B.J."/>
        </authorList>
    </citation>
    <scope>NUCLEOTIDE SEQUENCE [LARGE SCALE GENOMIC DNA]</scope>
    <source>
        <strain evidence="8">B47_G16</strain>
    </source>
</reference>
<evidence type="ECO:0000313" key="9">
    <source>
        <dbReference type="Proteomes" id="UP000279422"/>
    </source>
</evidence>
<evidence type="ECO:0000256" key="5">
    <source>
        <dbReference type="ARBA" id="ARBA00023004"/>
    </source>
</evidence>
<gene>
    <name evidence="8" type="ORF">DRJ00_03875</name>
</gene>
<keyword evidence="6" id="KW-0411">Iron-sulfur</keyword>
<dbReference type="SFLD" id="SFLDG01067">
    <property type="entry name" value="SPASM/twitch_domain_containing"/>
    <property type="match status" value="1"/>
</dbReference>
<dbReference type="SFLD" id="SFLDG01094">
    <property type="entry name" value="Uncharacterised_Radical_SAM_Su"/>
    <property type="match status" value="1"/>
</dbReference>
<dbReference type="InterPro" id="IPR058240">
    <property type="entry name" value="rSAM_sf"/>
</dbReference>
<keyword evidence="5" id="KW-0408">Iron</keyword>
<dbReference type="PROSITE" id="PS51918">
    <property type="entry name" value="RADICAL_SAM"/>
    <property type="match status" value="1"/>
</dbReference>
<sequence length="235" mass="27188">MEFKGFQKTSLIEYPGKIVSVAFVGGCNFRCPFCQNPELVLSFKNLPSIGEEKIIEHLIQKRKWLDGLAITGGEPTLYGDLPDFIKRVRKEGFLVQVETNGTNPRMIRNLIEEDAVSYIALDIKAPLVWEKYRKAAGIKERDLFEKVEETVQILLSSDIDYELRTTVVPTLVDEEEIGKIARQVRGAKKYVLQQFRNEKTLDESYNRLEPYPKEKLEKIRQRIKDFFPVCEIRGV</sequence>
<evidence type="ECO:0000256" key="1">
    <source>
        <dbReference type="ARBA" id="ARBA00001966"/>
    </source>
</evidence>
<accession>A0A497E4Q0</accession>
<dbReference type="GO" id="GO:0003824">
    <property type="term" value="F:catalytic activity"/>
    <property type="evidence" value="ECO:0007669"/>
    <property type="project" value="InterPro"/>
</dbReference>
<dbReference type="CDD" id="cd01335">
    <property type="entry name" value="Radical_SAM"/>
    <property type="match status" value="1"/>
</dbReference>
<proteinExistence type="predicted"/>
<dbReference type="GO" id="GO:0042742">
    <property type="term" value="P:defense response to bacterium"/>
    <property type="evidence" value="ECO:0007669"/>
    <property type="project" value="InterPro"/>
</dbReference>
<comment type="caution">
    <text evidence="8">The sequence shown here is derived from an EMBL/GenBank/DDBJ whole genome shotgun (WGS) entry which is preliminary data.</text>
</comment>
<dbReference type="AlphaFoldDB" id="A0A497E4Q0"/>
<dbReference type="EMBL" id="QMPZ01000039">
    <property type="protein sequence ID" value="RLE09577.1"/>
    <property type="molecule type" value="Genomic_DNA"/>
</dbReference>
<keyword evidence="3" id="KW-0949">S-adenosyl-L-methionine</keyword>
<organism evidence="8 9">
    <name type="scientific">Aerophobetes bacterium</name>
    <dbReference type="NCBI Taxonomy" id="2030807"/>
    <lineage>
        <taxon>Bacteria</taxon>
        <taxon>Candidatus Aerophobota</taxon>
    </lineage>
</organism>
<dbReference type="InterPro" id="IPR007197">
    <property type="entry name" value="rSAM"/>
</dbReference>
<evidence type="ECO:0000313" key="8">
    <source>
        <dbReference type="EMBL" id="RLE09577.1"/>
    </source>
</evidence>
<evidence type="ECO:0000259" key="7">
    <source>
        <dbReference type="PROSITE" id="PS51918"/>
    </source>
</evidence>
<dbReference type="InterPro" id="IPR034457">
    <property type="entry name" value="Organic_radical-activating"/>
</dbReference>
<evidence type="ECO:0000256" key="4">
    <source>
        <dbReference type="ARBA" id="ARBA00022723"/>
    </source>
</evidence>
<dbReference type="Gene3D" id="3.20.20.70">
    <property type="entry name" value="Aldolase class I"/>
    <property type="match status" value="1"/>
</dbReference>
<dbReference type="InterPro" id="IPR022746">
    <property type="entry name" value="Cathlecidin_C"/>
</dbReference>
<evidence type="ECO:0000256" key="2">
    <source>
        <dbReference type="ARBA" id="ARBA00022485"/>
    </source>
</evidence>
<dbReference type="PANTHER" id="PTHR30352">
    <property type="entry name" value="PYRUVATE FORMATE-LYASE-ACTIVATING ENZYME"/>
    <property type="match status" value="1"/>
</dbReference>
<protein>
    <submittedName>
        <fullName evidence="8">Anaerobic ribonucleoside-triphosphate reductase activating protein</fullName>
    </submittedName>
</protein>
<dbReference type="Pfam" id="PF12153">
    <property type="entry name" value="CAP18_C"/>
    <property type="match status" value="1"/>
</dbReference>
<name>A0A497E4Q0_UNCAE</name>
<dbReference type="InterPro" id="IPR012840">
    <property type="entry name" value="NrdG2"/>
</dbReference>
<dbReference type="PANTHER" id="PTHR30352:SF13">
    <property type="entry name" value="GLYCYL-RADICAL ENZYME ACTIVATING ENZYME YJJW-RELATED"/>
    <property type="match status" value="1"/>
</dbReference>
<dbReference type="InterPro" id="IPR013785">
    <property type="entry name" value="Aldolase_TIM"/>
</dbReference>